<evidence type="ECO:0000313" key="2">
    <source>
        <dbReference type="Proteomes" id="UP001501005"/>
    </source>
</evidence>
<organism evidence="1 2">
    <name type="scientific">Streptomyces thermoalcalitolerans</name>
    <dbReference type="NCBI Taxonomy" id="65605"/>
    <lineage>
        <taxon>Bacteria</taxon>
        <taxon>Bacillati</taxon>
        <taxon>Actinomycetota</taxon>
        <taxon>Actinomycetes</taxon>
        <taxon>Kitasatosporales</taxon>
        <taxon>Streptomycetaceae</taxon>
        <taxon>Streptomyces</taxon>
    </lineage>
</organism>
<comment type="caution">
    <text evidence="1">The sequence shown here is derived from an EMBL/GenBank/DDBJ whole genome shotgun (WGS) entry which is preliminary data.</text>
</comment>
<reference evidence="1 2" key="1">
    <citation type="journal article" date="2019" name="Int. J. Syst. Evol. Microbiol.">
        <title>The Global Catalogue of Microorganisms (GCM) 10K type strain sequencing project: providing services to taxonomists for standard genome sequencing and annotation.</title>
        <authorList>
            <consortium name="The Broad Institute Genomics Platform"/>
            <consortium name="The Broad Institute Genome Sequencing Center for Infectious Disease"/>
            <person name="Wu L."/>
            <person name="Ma J."/>
        </authorList>
    </citation>
    <scope>NUCLEOTIDE SEQUENCE [LARGE SCALE GENOMIC DNA]</scope>
    <source>
        <strain evidence="1 2">JCM 10673</strain>
    </source>
</reference>
<gene>
    <name evidence="1" type="ORF">GCM10009549_15250</name>
</gene>
<protein>
    <submittedName>
        <fullName evidence="1">Uncharacterized protein</fullName>
    </submittedName>
</protein>
<accession>A0ABN1NIP6</accession>
<dbReference type="Proteomes" id="UP001501005">
    <property type="component" value="Unassembled WGS sequence"/>
</dbReference>
<dbReference type="RefSeq" id="WP_344048230.1">
    <property type="nucleotide sequence ID" value="NZ_BAAAHG010000008.1"/>
</dbReference>
<evidence type="ECO:0000313" key="1">
    <source>
        <dbReference type="EMBL" id="GAA0908307.1"/>
    </source>
</evidence>
<proteinExistence type="predicted"/>
<keyword evidence="2" id="KW-1185">Reference proteome</keyword>
<name>A0ABN1NIP6_9ACTN</name>
<dbReference type="EMBL" id="BAAAHG010000008">
    <property type="protein sequence ID" value="GAA0908307.1"/>
    <property type="molecule type" value="Genomic_DNA"/>
</dbReference>
<sequence>MFRLPDACTAMKARFKSLGAGLGPYSYGNNSCVTCCVSTLRAGGRYPPAALETED</sequence>